<evidence type="ECO:0000313" key="2">
    <source>
        <dbReference type="EMBL" id="KAJ7375706.1"/>
    </source>
</evidence>
<gene>
    <name evidence="2" type="primary">CHL1_12</name>
    <name evidence="2" type="ORF">OS493_039436</name>
</gene>
<dbReference type="SUPFAM" id="SSF48726">
    <property type="entry name" value="Immunoglobulin"/>
    <property type="match status" value="1"/>
</dbReference>
<keyword evidence="2" id="KW-0347">Helicase</keyword>
<keyword evidence="3" id="KW-1185">Reference proteome</keyword>
<dbReference type="InterPro" id="IPR013783">
    <property type="entry name" value="Ig-like_fold"/>
</dbReference>
<dbReference type="GO" id="GO:0004386">
    <property type="term" value="F:helicase activity"/>
    <property type="evidence" value="ECO:0007669"/>
    <property type="project" value="UniProtKB-KW"/>
</dbReference>
<feature type="domain" description="Ig-like" evidence="1">
    <location>
        <begin position="10"/>
        <end position="48"/>
    </location>
</feature>
<dbReference type="AlphaFoldDB" id="A0A9W9Z5N3"/>
<dbReference type="EMBL" id="MU826543">
    <property type="protein sequence ID" value="KAJ7375706.1"/>
    <property type="molecule type" value="Genomic_DNA"/>
</dbReference>
<dbReference type="Proteomes" id="UP001163046">
    <property type="component" value="Unassembled WGS sequence"/>
</dbReference>
<evidence type="ECO:0000259" key="1">
    <source>
        <dbReference type="PROSITE" id="PS50835"/>
    </source>
</evidence>
<dbReference type="InterPro" id="IPR007110">
    <property type="entry name" value="Ig-like_dom"/>
</dbReference>
<organism evidence="2 3">
    <name type="scientific">Desmophyllum pertusum</name>
    <dbReference type="NCBI Taxonomy" id="174260"/>
    <lineage>
        <taxon>Eukaryota</taxon>
        <taxon>Metazoa</taxon>
        <taxon>Cnidaria</taxon>
        <taxon>Anthozoa</taxon>
        <taxon>Hexacorallia</taxon>
        <taxon>Scleractinia</taxon>
        <taxon>Caryophylliina</taxon>
        <taxon>Caryophylliidae</taxon>
        <taxon>Desmophyllum</taxon>
    </lineage>
</organism>
<comment type="caution">
    <text evidence="2">The sequence shown here is derived from an EMBL/GenBank/DDBJ whole genome shotgun (WGS) entry which is preliminary data.</text>
</comment>
<evidence type="ECO:0000313" key="3">
    <source>
        <dbReference type="Proteomes" id="UP001163046"/>
    </source>
</evidence>
<proteinExistence type="predicted"/>
<feature type="non-terminal residue" evidence="2">
    <location>
        <position position="264"/>
    </location>
</feature>
<reference evidence="2" key="1">
    <citation type="submission" date="2023-01" db="EMBL/GenBank/DDBJ databases">
        <title>Genome assembly of the deep-sea coral Lophelia pertusa.</title>
        <authorList>
            <person name="Herrera S."/>
            <person name="Cordes E."/>
        </authorList>
    </citation>
    <scope>NUCLEOTIDE SEQUENCE</scope>
    <source>
        <strain evidence="2">USNM1676648</strain>
        <tissue evidence="2">Polyp</tissue>
    </source>
</reference>
<name>A0A9W9Z5N3_9CNID</name>
<keyword evidence="2" id="KW-0547">Nucleotide-binding</keyword>
<protein>
    <submittedName>
        <fullName evidence="2">ATP-dependent DNA helicase chl1</fullName>
    </submittedName>
</protein>
<keyword evidence="2" id="KW-0067">ATP-binding</keyword>
<dbReference type="InterPro" id="IPR036179">
    <property type="entry name" value="Ig-like_dom_sf"/>
</dbReference>
<accession>A0A9W9Z5N3</accession>
<dbReference type="OrthoDB" id="10012075at2759"/>
<sequence length="264" mass="29583">STDPGTLKSPSWAKIPNSAETAVEGRNKTLYCLAIGRPAPKIIWKKNGIPIESGKNSFEILLPIKKGALTSLVLGKMRMRISYTLARPKILKILGILIRTKVIINNNQLEFKNVELAQDGVCISVWQRAKLGMIVSSTWVEVLAKAPTFPSFGPFYLFKESKGRLKCQPDAGTRSQKLYGPRTILKSRIPALGTPSPHYEGGTRWNTGNQQGDLWKMRVAIHVRRRISWVQPKHQLLHTFLVRTQVSTINRVIFANVICVMPGF</sequence>
<dbReference type="Gene3D" id="2.60.40.10">
    <property type="entry name" value="Immunoglobulins"/>
    <property type="match status" value="1"/>
</dbReference>
<dbReference type="PROSITE" id="PS50835">
    <property type="entry name" value="IG_LIKE"/>
    <property type="match status" value="1"/>
</dbReference>
<keyword evidence="2" id="KW-0378">Hydrolase</keyword>